<name>A0ABX0Q673_9GAMM</name>
<feature type="transmembrane region" description="Helical" evidence="1">
    <location>
        <begin position="20"/>
        <end position="40"/>
    </location>
</feature>
<evidence type="ECO:0000313" key="2">
    <source>
        <dbReference type="EMBL" id="NID06040.1"/>
    </source>
</evidence>
<accession>A0ABX0Q673</accession>
<dbReference type="Proteomes" id="UP001429601">
    <property type="component" value="Unassembled WGS sequence"/>
</dbReference>
<protein>
    <recommendedName>
        <fullName evidence="4">ABC-2 type transport system permease protein</fullName>
    </recommendedName>
</protein>
<proteinExistence type="predicted"/>
<dbReference type="RefSeq" id="WP_167127759.1">
    <property type="nucleotide sequence ID" value="NZ_JAAQQR010000006.1"/>
</dbReference>
<evidence type="ECO:0000313" key="3">
    <source>
        <dbReference type="Proteomes" id="UP001429601"/>
    </source>
</evidence>
<feature type="transmembrane region" description="Helical" evidence="1">
    <location>
        <begin position="176"/>
        <end position="197"/>
    </location>
</feature>
<evidence type="ECO:0008006" key="4">
    <source>
        <dbReference type="Google" id="ProtNLM"/>
    </source>
</evidence>
<feature type="transmembrane region" description="Helical" evidence="1">
    <location>
        <begin position="209"/>
        <end position="231"/>
    </location>
</feature>
<gene>
    <name evidence="2" type="ORF">HBF26_14165</name>
</gene>
<sequence>MKTFYWLVKREFWEHKGGFFWAPVVTGIVFLALNFMGIVLGEVFGRRNNWGVFKYGEMSFRPEDMNNVGAMVDISLYAIAGVVLCVTAIVVFFYCLGALYDDRRDRSVLFWKSLPLSDTSTVLSKVASAALLAPAIAVVIGVIVGLAMSFLFTVVASMHGVGLWSLLIAAHPIRVVLTMILLIPLYAIWALPTIGWLLLCSSWARSKPFLWAIALPVGAGVIVSWFGLMGFAGLSSEWFWKNVVGRLLGSLAPGGWVGNASPLSGVGHDDPASLMNSMDLAYHYSALASPSLWIGAAAGAAMIAGAIWFRRWRDDS</sequence>
<organism evidence="2 3">
    <name type="scientific">Luteibacter jiangsuensis</name>
    <dbReference type="NCBI Taxonomy" id="637577"/>
    <lineage>
        <taxon>Bacteria</taxon>
        <taxon>Pseudomonadati</taxon>
        <taxon>Pseudomonadota</taxon>
        <taxon>Gammaproteobacteria</taxon>
        <taxon>Lysobacterales</taxon>
        <taxon>Rhodanobacteraceae</taxon>
        <taxon>Luteibacter</taxon>
    </lineage>
</organism>
<keyword evidence="1" id="KW-0472">Membrane</keyword>
<reference evidence="2 3" key="1">
    <citation type="journal article" date="2011" name="Curr. Microbiol.">
        <title>Luteibacter jiangsuensis sp. nov.: a methamidophos-degrading bacterium isolated from a methamidophos-manufacturing factory.</title>
        <authorList>
            <person name="Wang L."/>
            <person name="Wang G.L."/>
            <person name="Li S.P."/>
            <person name="Jiang J.D."/>
        </authorList>
    </citation>
    <scope>NUCLEOTIDE SEQUENCE [LARGE SCALE GENOMIC DNA]</scope>
    <source>
        <strain evidence="2 3">CGMCC 1.10133</strain>
    </source>
</reference>
<keyword evidence="1" id="KW-1133">Transmembrane helix</keyword>
<keyword evidence="3" id="KW-1185">Reference proteome</keyword>
<dbReference type="EMBL" id="JAAQQR010000006">
    <property type="protein sequence ID" value="NID06040.1"/>
    <property type="molecule type" value="Genomic_DNA"/>
</dbReference>
<evidence type="ECO:0000256" key="1">
    <source>
        <dbReference type="SAM" id="Phobius"/>
    </source>
</evidence>
<keyword evidence="1" id="KW-0812">Transmembrane</keyword>
<feature type="transmembrane region" description="Helical" evidence="1">
    <location>
        <begin position="74"/>
        <end position="101"/>
    </location>
</feature>
<comment type="caution">
    <text evidence="2">The sequence shown here is derived from an EMBL/GenBank/DDBJ whole genome shotgun (WGS) entry which is preliminary data.</text>
</comment>
<feature type="transmembrane region" description="Helical" evidence="1">
    <location>
        <begin position="281"/>
        <end position="309"/>
    </location>
</feature>